<evidence type="ECO:0000256" key="3">
    <source>
        <dbReference type="ARBA" id="ARBA00023098"/>
    </source>
</evidence>
<keyword evidence="2 4" id="KW-0442">Lipid degradation</keyword>
<dbReference type="InterPro" id="IPR002641">
    <property type="entry name" value="PNPLA_dom"/>
</dbReference>
<evidence type="ECO:0000259" key="5">
    <source>
        <dbReference type="PROSITE" id="PS51635"/>
    </source>
</evidence>
<dbReference type="RefSeq" id="WP_114643013.1">
    <property type="nucleotide sequence ID" value="NZ_JAACIO010000015.1"/>
</dbReference>
<organism evidence="6 7">
    <name type="scientific">Psychrilyobacter piezotolerans</name>
    <dbReference type="NCBI Taxonomy" id="2293438"/>
    <lineage>
        <taxon>Bacteria</taxon>
        <taxon>Fusobacteriati</taxon>
        <taxon>Fusobacteriota</taxon>
        <taxon>Fusobacteriia</taxon>
        <taxon>Fusobacteriales</taxon>
        <taxon>Fusobacteriaceae</taxon>
        <taxon>Psychrilyobacter</taxon>
    </lineage>
</organism>
<dbReference type="CDD" id="cd07205">
    <property type="entry name" value="Pat_PNPLA6_PNPLA7_NTE1_like"/>
    <property type="match status" value="1"/>
</dbReference>
<dbReference type="SUPFAM" id="SSF52151">
    <property type="entry name" value="FabD/lysophospholipase-like"/>
    <property type="match status" value="1"/>
</dbReference>
<keyword evidence="3 4" id="KW-0443">Lipid metabolism</keyword>
<dbReference type="EMBL" id="QUAJ01000021">
    <property type="protein sequence ID" value="REI40336.1"/>
    <property type="molecule type" value="Genomic_DNA"/>
</dbReference>
<keyword evidence="7" id="KW-1185">Reference proteome</keyword>
<dbReference type="Pfam" id="PF01734">
    <property type="entry name" value="Patatin"/>
    <property type="match status" value="1"/>
</dbReference>
<dbReference type="Proteomes" id="UP000263486">
    <property type="component" value="Unassembled WGS sequence"/>
</dbReference>
<accession>A0ABX9KFB2</accession>
<dbReference type="Gene3D" id="3.40.1090.10">
    <property type="entry name" value="Cytosolic phospholipase A2 catalytic domain"/>
    <property type="match status" value="1"/>
</dbReference>
<evidence type="ECO:0000256" key="4">
    <source>
        <dbReference type="PROSITE-ProRule" id="PRU01161"/>
    </source>
</evidence>
<feature type="short sequence motif" description="GXGXXG" evidence="4">
    <location>
        <begin position="75"/>
        <end position="80"/>
    </location>
</feature>
<dbReference type="InterPro" id="IPR050301">
    <property type="entry name" value="NTE"/>
</dbReference>
<dbReference type="Gene3D" id="2.40.160.50">
    <property type="entry name" value="membrane protein fhac: a member of the omp85/tpsb transporter family"/>
    <property type="match status" value="1"/>
</dbReference>
<gene>
    <name evidence="6" type="ORF">DYH56_11465</name>
</gene>
<reference evidence="6 7" key="1">
    <citation type="submission" date="2018-08" db="EMBL/GenBank/DDBJ databases">
        <title>Draft genome sequence of Psychrilyobacter sp. strain SD5 isolated from Black Sea water.</title>
        <authorList>
            <person name="Yadav S."/>
            <person name="Villanueva L."/>
            <person name="Damste J.S.S."/>
        </authorList>
    </citation>
    <scope>NUCLEOTIDE SEQUENCE [LARGE SCALE GENOMIC DNA]</scope>
    <source>
        <strain evidence="6 7">SD5</strain>
    </source>
</reference>
<feature type="short sequence motif" description="GXSXG" evidence="4">
    <location>
        <begin position="102"/>
        <end position="106"/>
    </location>
</feature>
<protein>
    <recommendedName>
        <fullName evidence="5">PNPLA domain-containing protein</fullName>
    </recommendedName>
</protein>
<evidence type="ECO:0000256" key="2">
    <source>
        <dbReference type="ARBA" id="ARBA00022963"/>
    </source>
</evidence>
<sequence length="770" mass="86618">MKIKFLYILVIYNIFVITLKSEPASPKEHPMEISAIDSKIELKRSQIIKLEKLKESILRKKKSGERIKVGVALSGGGSKGFAHIGVLRVLQENNIPIDYISGTSMGGIVASLYAVGYNPDEIEVVVKTMDWRYRLSNDPMRSDIPLEEKFKSEKYFASVTYDEKLNFSLPKGVLTGEKSYLKLKELFWNVKEVKSFDEFNPVLRIVATDFNTGKAKSFDSGDLALIVSASMAIPTIYDPVKIGDKVYIDGMVSRNLPVEDLFLAGADIVIASDVGAPQIDTLTYNLLTVVGKISTYRGAESTEKQRALATVIIDPDVKLDDAINFDNFDDLISKGESAAKEKLQQLEKYKDSEKEKERHRQLVLDDVYIDNIQIADSKFLVEEVKEDIVKDHLNKKIPGMVSYQDLESLMMKLYAMPYIEKSYYTIDGSTLKIGVDENELNFIRVGANYNSDTGGKLAVGTDLAKIGKIGRMTSLEFELGEYKSAEFNNFWYYGKKNKIGINLSLGYEETPLYIYDERSLKAESKDESKFIDLSFTTKLFRQFDFSAGLKYIDTENEFDVGSDEYKDILNKKYEYQEVYLKLVLDRKNNSIYPTKGNYLEARHEVGGVGSDEVEYYSELGVIQGYMPVTPKLSFNASLSGGVVSGENIPLGNHFKIGGINSDLDNNYISFYGYNMMRKLVSEFMIGQIGAQYMIYPNVYILAKANVLTYTGAEYNDSIEGAGNLMFEDFKQGYGVTLGYKSIFGPLELSLTNDADSYKSAIISVNMGYVF</sequence>
<comment type="caution">
    <text evidence="6">The sequence shown here is derived from an EMBL/GenBank/DDBJ whole genome shotgun (WGS) entry which is preliminary data.</text>
</comment>
<comment type="caution">
    <text evidence="4">Lacks conserved residue(s) required for the propagation of feature annotation.</text>
</comment>
<feature type="active site" description="Proton acceptor" evidence="4">
    <location>
        <position position="249"/>
    </location>
</feature>
<dbReference type="InterPro" id="IPR016035">
    <property type="entry name" value="Acyl_Trfase/lysoPLipase"/>
</dbReference>
<dbReference type="PANTHER" id="PTHR14226:SF76">
    <property type="entry name" value="NTE FAMILY PROTEIN RSSA"/>
    <property type="match status" value="1"/>
</dbReference>
<evidence type="ECO:0000313" key="7">
    <source>
        <dbReference type="Proteomes" id="UP000263486"/>
    </source>
</evidence>
<keyword evidence="1 4" id="KW-0378">Hydrolase</keyword>
<dbReference type="Pfam" id="PF19143">
    <property type="entry name" value="Omp85_2"/>
    <property type="match status" value="1"/>
</dbReference>
<dbReference type="InterPro" id="IPR043864">
    <property type="entry name" value="Omp85-like_dom"/>
</dbReference>
<dbReference type="PANTHER" id="PTHR14226">
    <property type="entry name" value="NEUROPATHY TARGET ESTERASE/SWISS CHEESE D.MELANOGASTER"/>
    <property type="match status" value="1"/>
</dbReference>
<feature type="active site" description="Nucleophile" evidence="4">
    <location>
        <position position="104"/>
    </location>
</feature>
<dbReference type="PROSITE" id="PS51635">
    <property type="entry name" value="PNPLA"/>
    <property type="match status" value="1"/>
</dbReference>
<evidence type="ECO:0000256" key="1">
    <source>
        <dbReference type="ARBA" id="ARBA00022801"/>
    </source>
</evidence>
<evidence type="ECO:0000313" key="6">
    <source>
        <dbReference type="EMBL" id="REI40336.1"/>
    </source>
</evidence>
<feature type="domain" description="PNPLA" evidence="5">
    <location>
        <begin position="71"/>
        <end position="262"/>
    </location>
</feature>
<name>A0ABX9KFB2_9FUSO</name>
<proteinExistence type="predicted"/>